<accession>A0A1W2C1G3</accession>
<dbReference type="RefSeq" id="WP_084410064.1">
    <property type="nucleotide sequence ID" value="NZ_FWXR01000008.1"/>
</dbReference>
<dbReference type="Gene3D" id="3.40.50.1010">
    <property type="entry name" value="5'-nuclease"/>
    <property type="match status" value="1"/>
</dbReference>
<dbReference type="Pfam" id="PF01850">
    <property type="entry name" value="PIN"/>
    <property type="match status" value="1"/>
</dbReference>
<evidence type="ECO:0000313" key="2">
    <source>
        <dbReference type="EMBL" id="SMC79023.1"/>
    </source>
</evidence>
<evidence type="ECO:0000259" key="1">
    <source>
        <dbReference type="Pfam" id="PF01850"/>
    </source>
</evidence>
<evidence type="ECO:0000313" key="3">
    <source>
        <dbReference type="Proteomes" id="UP000192656"/>
    </source>
</evidence>
<dbReference type="InterPro" id="IPR002716">
    <property type="entry name" value="PIN_dom"/>
</dbReference>
<dbReference type="SUPFAM" id="SSF88723">
    <property type="entry name" value="PIN domain-like"/>
    <property type="match status" value="1"/>
</dbReference>
<protein>
    <submittedName>
        <fullName evidence="2">PIN domain nuclease, a component of toxin-antitoxin system (PIN domain)</fullName>
    </submittedName>
</protein>
<proteinExistence type="predicted"/>
<keyword evidence="3" id="KW-1185">Reference proteome</keyword>
<sequence>MSSPYVLDASALLCLLNAEKGSEKVANVLPQSVTSSVNLSEVAAKLSDLGMDSDAITNALIPLHLKIVAFDDANAIAAGTMRAVTRSAGLSFGDRACLALAGSLGAPALTADRAWKPVAKLLNIRIEFVR</sequence>
<dbReference type="EMBL" id="FWXR01000008">
    <property type="protein sequence ID" value="SMC79023.1"/>
    <property type="molecule type" value="Genomic_DNA"/>
</dbReference>
<feature type="domain" description="PIN" evidence="1">
    <location>
        <begin position="5"/>
        <end position="120"/>
    </location>
</feature>
<name>A0A1W2C1G3_9HYPH</name>
<dbReference type="CDD" id="cd18682">
    <property type="entry name" value="PIN_VapC-like"/>
    <property type="match status" value="1"/>
</dbReference>
<gene>
    <name evidence="2" type="ORF">SAMN06297251_10888</name>
</gene>
<dbReference type="STRING" id="937218.SAMN06297251_10888"/>
<reference evidence="2 3" key="1">
    <citation type="submission" date="2017-04" db="EMBL/GenBank/DDBJ databases">
        <authorList>
            <person name="Afonso C.L."/>
            <person name="Miller P.J."/>
            <person name="Scott M.A."/>
            <person name="Spackman E."/>
            <person name="Goraichik I."/>
            <person name="Dimitrov K.M."/>
            <person name="Suarez D.L."/>
            <person name="Swayne D.E."/>
        </authorList>
    </citation>
    <scope>NUCLEOTIDE SEQUENCE [LARGE SCALE GENOMIC DNA]</scope>
    <source>
        <strain evidence="2 3">CGMCC 1.10972</strain>
    </source>
</reference>
<dbReference type="Proteomes" id="UP000192656">
    <property type="component" value="Unassembled WGS sequence"/>
</dbReference>
<organism evidence="2 3">
    <name type="scientific">Fulvimarina manganoxydans</name>
    <dbReference type="NCBI Taxonomy" id="937218"/>
    <lineage>
        <taxon>Bacteria</taxon>
        <taxon>Pseudomonadati</taxon>
        <taxon>Pseudomonadota</taxon>
        <taxon>Alphaproteobacteria</taxon>
        <taxon>Hyphomicrobiales</taxon>
        <taxon>Aurantimonadaceae</taxon>
        <taxon>Fulvimarina</taxon>
    </lineage>
</organism>
<dbReference type="AlphaFoldDB" id="A0A1W2C1G3"/>
<dbReference type="InterPro" id="IPR029060">
    <property type="entry name" value="PIN-like_dom_sf"/>
</dbReference>
<dbReference type="OrthoDB" id="286092at2"/>